<dbReference type="Pfam" id="PF02861">
    <property type="entry name" value="Clp_N"/>
    <property type="match status" value="1"/>
</dbReference>
<gene>
    <name evidence="11" type="ORF">Aory04_000245000</name>
    <name evidence="12" type="ORF">OAory_01003780</name>
</gene>
<dbReference type="Proteomes" id="UP000190312">
    <property type="component" value="Unassembled WGS sequence"/>
</dbReference>
<comment type="caution">
    <text evidence="12">The sequence shown here is derived from an EMBL/GenBank/DDBJ whole genome shotgun (WGS) entry which is preliminary data.</text>
</comment>
<dbReference type="InterPro" id="IPR036628">
    <property type="entry name" value="Clp_N_dom_sf"/>
</dbReference>
<dbReference type="OrthoDB" id="47330at2759"/>
<proteinExistence type="inferred from homology"/>
<dbReference type="EMBL" id="BSYA01000018">
    <property type="protein sequence ID" value="GMG25398.1"/>
    <property type="molecule type" value="Genomic_DNA"/>
</dbReference>
<dbReference type="Pfam" id="PF10431">
    <property type="entry name" value="ClpB_D2-small"/>
    <property type="match status" value="1"/>
</dbReference>
<dbReference type="VEuPathDB" id="FungiDB:AO090005001209"/>
<dbReference type="GO" id="GO:0051082">
    <property type="term" value="F:unfolded protein binding"/>
    <property type="evidence" value="ECO:0007669"/>
    <property type="project" value="TreeGrafter"/>
</dbReference>
<dbReference type="GO" id="GO:0071218">
    <property type="term" value="P:cellular response to misfolded protein"/>
    <property type="evidence" value="ECO:0007669"/>
    <property type="project" value="EnsemblFungi"/>
</dbReference>
<dbReference type="GO" id="GO:0005524">
    <property type="term" value="F:ATP binding"/>
    <property type="evidence" value="ECO:0007669"/>
    <property type="project" value="UniProtKB-KW"/>
</dbReference>
<reference evidence="11" key="2">
    <citation type="submission" date="2023-04" db="EMBL/GenBank/DDBJ databases">
        <title>Aspergillus oryzae NBRC 4228.</title>
        <authorList>
            <person name="Ichikawa N."/>
            <person name="Sato H."/>
            <person name="Tonouchi N."/>
        </authorList>
    </citation>
    <scope>NUCLEOTIDE SEQUENCE</scope>
    <source>
        <strain evidence="11">NBRC 4228</strain>
    </source>
</reference>
<keyword evidence="5 7" id="KW-0143">Chaperone</keyword>
<comment type="similarity">
    <text evidence="1 7">Belongs to the ClpA/ClpB family.</text>
</comment>
<evidence type="ECO:0000256" key="1">
    <source>
        <dbReference type="ARBA" id="ARBA00008675"/>
    </source>
</evidence>
<dbReference type="OMA" id="ERMKAVM"/>
<evidence type="ECO:0000259" key="10">
    <source>
        <dbReference type="PROSITE" id="PS51903"/>
    </source>
</evidence>
<dbReference type="InterPro" id="IPR001270">
    <property type="entry name" value="ClpA/B"/>
</dbReference>
<evidence type="ECO:0000256" key="8">
    <source>
        <dbReference type="SAM" id="Coils"/>
    </source>
</evidence>
<dbReference type="Pfam" id="PF00004">
    <property type="entry name" value="AAA"/>
    <property type="match status" value="1"/>
</dbReference>
<evidence type="ECO:0000256" key="5">
    <source>
        <dbReference type="ARBA" id="ARBA00023186"/>
    </source>
</evidence>
<dbReference type="FunFam" id="3.40.50.300:FF:000025">
    <property type="entry name" value="ATP-dependent Clp protease subunit"/>
    <property type="match status" value="1"/>
</dbReference>
<dbReference type="PANTHER" id="PTHR11638">
    <property type="entry name" value="ATP-DEPENDENT CLP PROTEASE"/>
    <property type="match status" value="1"/>
</dbReference>
<dbReference type="GO" id="GO:0140602">
    <property type="term" value="C:nucleolar peripheral inclusion body"/>
    <property type="evidence" value="ECO:0007669"/>
    <property type="project" value="EnsemblFungi"/>
</dbReference>
<dbReference type="GO" id="GO:0043335">
    <property type="term" value="P:protein unfolding"/>
    <property type="evidence" value="ECO:0007669"/>
    <property type="project" value="EnsemblFungi"/>
</dbReference>
<keyword evidence="4 7" id="KW-0067">ATP-binding</keyword>
<feature type="coiled-coil region" evidence="8">
    <location>
        <begin position="427"/>
        <end position="548"/>
    </location>
</feature>
<dbReference type="InterPro" id="IPR018368">
    <property type="entry name" value="ClpA/B_CS1"/>
</dbReference>
<dbReference type="Pfam" id="PF17871">
    <property type="entry name" value="AAA_lid_9"/>
    <property type="match status" value="1"/>
</dbReference>
<name>A0A1S9DU68_ASPOZ</name>
<dbReference type="SUPFAM" id="SSF52540">
    <property type="entry name" value="P-loop containing nucleoside triphosphate hydrolases"/>
    <property type="match status" value="2"/>
</dbReference>
<feature type="region of interest" description="Disordered" evidence="9">
    <location>
        <begin position="42"/>
        <end position="62"/>
    </location>
</feature>
<evidence type="ECO:0000256" key="4">
    <source>
        <dbReference type="ARBA" id="ARBA00022840"/>
    </source>
</evidence>
<evidence type="ECO:0000256" key="9">
    <source>
        <dbReference type="SAM" id="MobiDB-lite"/>
    </source>
</evidence>
<feature type="compositionally biased region" description="Polar residues" evidence="9">
    <location>
        <begin position="49"/>
        <end position="62"/>
    </location>
</feature>
<dbReference type="AlphaFoldDB" id="A0A1S9DU68"/>
<keyword evidence="8" id="KW-0175">Coiled coil</keyword>
<dbReference type="GO" id="GO:0051087">
    <property type="term" value="F:protein-folding chaperone binding"/>
    <property type="evidence" value="ECO:0007669"/>
    <property type="project" value="TreeGrafter"/>
</dbReference>
<dbReference type="Proteomes" id="UP001165205">
    <property type="component" value="Unassembled WGS sequence"/>
</dbReference>
<dbReference type="GO" id="GO:0051787">
    <property type="term" value="F:misfolded protein binding"/>
    <property type="evidence" value="ECO:0007669"/>
    <property type="project" value="EnsemblFungi"/>
</dbReference>
<dbReference type="GO" id="GO:0030163">
    <property type="term" value="P:protein catabolic process"/>
    <property type="evidence" value="ECO:0007669"/>
    <property type="project" value="EnsemblFungi"/>
</dbReference>
<evidence type="ECO:0000313" key="11">
    <source>
        <dbReference type="EMBL" id="GMG25398.1"/>
    </source>
</evidence>
<dbReference type="InterPro" id="IPR003593">
    <property type="entry name" value="AAA+_ATPase"/>
</dbReference>
<dbReference type="CDD" id="cd19499">
    <property type="entry name" value="RecA-like_ClpB_Hsp104-like"/>
    <property type="match status" value="1"/>
</dbReference>
<organism evidence="12 13">
    <name type="scientific">Aspergillus oryzae</name>
    <name type="common">Yellow koji mold</name>
    <dbReference type="NCBI Taxonomy" id="5062"/>
    <lineage>
        <taxon>Eukaryota</taxon>
        <taxon>Fungi</taxon>
        <taxon>Dikarya</taxon>
        <taxon>Ascomycota</taxon>
        <taxon>Pezizomycotina</taxon>
        <taxon>Eurotiomycetes</taxon>
        <taxon>Eurotiomycetidae</taxon>
        <taxon>Eurotiales</taxon>
        <taxon>Aspergillaceae</taxon>
        <taxon>Aspergillus</taxon>
        <taxon>Aspergillus subgen. Circumdati</taxon>
    </lineage>
</organism>
<dbReference type="eggNOG" id="KOG1051">
    <property type="taxonomic scope" value="Eukaryota"/>
</dbReference>
<dbReference type="Gene3D" id="1.10.1780.10">
    <property type="entry name" value="Clp, N-terminal domain"/>
    <property type="match status" value="1"/>
</dbReference>
<dbReference type="GO" id="GO:0140453">
    <property type="term" value="C:protein aggregate center"/>
    <property type="evidence" value="ECO:0007669"/>
    <property type="project" value="EnsemblFungi"/>
</dbReference>
<dbReference type="PROSITE" id="PS00870">
    <property type="entry name" value="CLPAB_1"/>
    <property type="match status" value="1"/>
</dbReference>
<evidence type="ECO:0000256" key="2">
    <source>
        <dbReference type="ARBA" id="ARBA00022737"/>
    </source>
</evidence>
<dbReference type="Gene3D" id="3.40.50.300">
    <property type="entry name" value="P-loop containing nucleotide triphosphate hydrolases"/>
    <property type="match status" value="3"/>
</dbReference>
<dbReference type="PANTHER" id="PTHR11638:SF18">
    <property type="entry name" value="HEAT SHOCK PROTEIN 104"/>
    <property type="match status" value="1"/>
</dbReference>
<evidence type="ECO:0000313" key="12">
    <source>
        <dbReference type="EMBL" id="OOO12629.1"/>
    </source>
</evidence>
<reference evidence="12 13" key="1">
    <citation type="submission" date="2016-10" db="EMBL/GenBank/DDBJ databases">
        <title>Genome sequencing of Aspergillus oryzae BCC7051.</title>
        <authorList>
            <person name="Thammarongtham C."/>
            <person name="Vorapreeda T."/>
            <person name="Nookaew I."/>
            <person name="Srisuk T."/>
            <person name="Land M."/>
            <person name="Jeennor S."/>
            <person name="Laoteng K."/>
        </authorList>
    </citation>
    <scope>NUCLEOTIDE SEQUENCE [LARGE SCALE GENOMIC DNA]</scope>
    <source>
        <strain evidence="12 13">BCC7051</strain>
    </source>
</reference>
<protein>
    <submittedName>
        <fullName evidence="12">AAA ATPase central domain protein</fullName>
    </submittedName>
    <submittedName>
        <fullName evidence="11">Unnamed protein product</fullName>
    </submittedName>
</protein>
<dbReference type="InterPro" id="IPR028299">
    <property type="entry name" value="ClpA/B_CS2"/>
</dbReference>
<keyword evidence="2 6" id="KW-0677">Repeat</keyword>
<feature type="domain" description="Clp R" evidence="10">
    <location>
        <begin position="1"/>
        <end position="165"/>
    </location>
</feature>
<dbReference type="CDD" id="cd00009">
    <property type="entry name" value="AAA"/>
    <property type="match status" value="1"/>
</dbReference>
<dbReference type="InterPro" id="IPR050130">
    <property type="entry name" value="ClpA_ClpB"/>
</dbReference>
<dbReference type="InterPro" id="IPR019489">
    <property type="entry name" value="Clp_ATPase_C"/>
</dbReference>
<dbReference type="SUPFAM" id="SSF81923">
    <property type="entry name" value="Double Clp-N motif"/>
    <property type="match status" value="1"/>
</dbReference>
<dbReference type="PRINTS" id="PR00300">
    <property type="entry name" value="CLPPROTEASEA"/>
</dbReference>
<keyword evidence="3 7" id="KW-0547">Nucleotide-binding</keyword>
<dbReference type="InterPro" id="IPR027417">
    <property type="entry name" value="P-loop_NTPase"/>
</dbReference>
<evidence type="ECO:0000313" key="13">
    <source>
        <dbReference type="Proteomes" id="UP000190312"/>
    </source>
</evidence>
<sequence length="928" mass="102828">MNGAQFTDRANKALLDSSSLAEQYSHSQILPVHLAVALLNPSPDESKDQQATAHPSHDSSSAPLFRQVIERAHGDPQLLERALMKTLVRCPSQDPPPESVSVSPALAKVIRSASELSKTQKDSFVAIDHLIVSVAQDSQVQRALADANIPNVKLLDSAVQQIRGTRRVDSKTADSESENENLKKFTIDMTALAREGKIDPVIGREEEIRRVIRILSRRTKNNPVLIGEPGVGKTTIVEGLARRIVNADIPANLAQCKLLSLDVGSLVAGSKYRGEFEERMKGVLKEIEESKETIVLFVDEIHLLMGAGSSGEGGMDAANLLKPMLARGQLHCIGATTLGEYRKYIEKDQAFERRFQQVLVKEPSVNETISILRGLKEKYEVHHGVNILDGAIVSAATLASRYLTARRLPDSAVDLIDEAAAAVRVTRESEPEALDNLERKLRQLQIEIHALEREKDDASRARLEAAKQEAANVTEELRPLREKYESEKQRSKAIQDAKIKLDSLKVKRDEAERSGDTVTAADLEYYAIPETKALIERLEVDRAKADEERRARSGDAGETLLADAVGPDQINEIVARWTGIPVTRLKTTEKDKLLNMEKHLAKIVVGQKEAVTSVSNAIRLQRSGLSNPNSPPSFLFCGPSGTGKTLLTKALAEFLFDDPKAMIRFDMSEYQERHSLSRMIGAPPGYVGHDAGGQLTESLRRRPFSILLFDEVEKAAKEVLTVLLQLMDDGRVTDGQGRIVDAKNCIVVMTSNLGAEFLSRPATKDGRIDPQTRELVMGALRDYFLPEFLNRISSTVIFNRLTKKEIRKIVDLRLDEVQKRLEQNGKNVTIECTEEVKDYLGDAGYSPAYGARPLARIIEREVLNRLAILILRGSIVDGEVARVIMRDGRIDVLPNHEIPVDEDQDMLDSEDEAIAEMEDGSGDMDLYE</sequence>
<dbReference type="InterPro" id="IPR041546">
    <property type="entry name" value="ClpA/ClpB_AAA_lid"/>
</dbReference>
<dbReference type="EMBL" id="MKZY01000002">
    <property type="protein sequence ID" value="OOO12629.1"/>
    <property type="molecule type" value="Genomic_DNA"/>
</dbReference>
<dbReference type="SMART" id="SM01086">
    <property type="entry name" value="ClpB_D2-small"/>
    <property type="match status" value="1"/>
</dbReference>
<accession>A0A1S9DU68</accession>
<dbReference type="SMART" id="SM00382">
    <property type="entry name" value="AAA"/>
    <property type="match status" value="2"/>
</dbReference>
<dbReference type="Pfam" id="PF07724">
    <property type="entry name" value="AAA_2"/>
    <property type="match status" value="1"/>
</dbReference>
<dbReference type="FunFam" id="3.40.50.300:FF:000120">
    <property type="entry name" value="ATP-dependent chaperone ClpB"/>
    <property type="match status" value="1"/>
</dbReference>
<dbReference type="GO" id="GO:0070370">
    <property type="term" value="P:cellular heat acclimation"/>
    <property type="evidence" value="ECO:0007669"/>
    <property type="project" value="EnsemblFungi"/>
</dbReference>
<dbReference type="PROSITE" id="PS00871">
    <property type="entry name" value="CLPAB_2"/>
    <property type="match status" value="1"/>
</dbReference>
<dbReference type="GO" id="GO:0005829">
    <property type="term" value="C:cytosol"/>
    <property type="evidence" value="ECO:0007669"/>
    <property type="project" value="TreeGrafter"/>
</dbReference>
<dbReference type="PROSITE" id="PS51903">
    <property type="entry name" value="CLP_R"/>
    <property type="match status" value="1"/>
</dbReference>
<dbReference type="InterPro" id="IPR004176">
    <property type="entry name" value="Clp_R_N"/>
</dbReference>
<evidence type="ECO:0000256" key="3">
    <source>
        <dbReference type="ARBA" id="ARBA00022741"/>
    </source>
</evidence>
<dbReference type="GO" id="GO:0016887">
    <property type="term" value="F:ATP hydrolysis activity"/>
    <property type="evidence" value="ECO:0007669"/>
    <property type="project" value="InterPro"/>
</dbReference>
<evidence type="ECO:0000256" key="7">
    <source>
        <dbReference type="RuleBase" id="RU004432"/>
    </source>
</evidence>
<dbReference type="InterPro" id="IPR003959">
    <property type="entry name" value="ATPase_AAA_core"/>
</dbReference>
<dbReference type="Gene3D" id="1.10.8.60">
    <property type="match status" value="1"/>
</dbReference>
<dbReference type="GO" id="GO:0042026">
    <property type="term" value="P:protein refolding"/>
    <property type="evidence" value="ECO:0007669"/>
    <property type="project" value="EnsemblFungi"/>
</dbReference>
<evidence type="ECO:0000256" key="6">
    <source>
        <dbReference type="PROSITE-ProRule" id="PRU01251"/>
    </source>
</evidence>
<dbReference type="FunFam" id="3.40.50.300:FF:000010">
    <property type="entry name" value="Chaperone clpB 1, putative"/>
    <property type="match status" value="1"/>
</dbReference>